<dbReference type="GO" id="GO:0034599">
    <property type="term" value="P:cellular response to oxidative stress"/>
    <property type="evidence" value="ECO:0007669"/>
    <property type="project" value="TreeGrafter"/>
</dbReference>
<dbReference type="AlphaFoldDB" id="A0A5P1RE66"/>
<dbReference type="RefSeq" id="WP_138989019.1">
    <property type="nucleotide sequence ID" value="NZ_CP043869.1"/>
</dbReference>
<dbReference type="InterPro" id="IPR014025">
    <property type="entry name" value="Glutaredoxin_subgr"/>
</dbReference>
<dbReference type="GO" id="GO:0045454">
    <property type="term" value="P:cell redox homeostasis"/>
    <property type="evidence" value="ECO:0007669"/>
    <property type="project" value="InterPro"/>
</dbReference>
<dbReference type="NCBIfam" id="TIGR02181">
    <property type="entry name" value="GRX_bact"/>
    <property type="match status" value="1"/>
</dbReference>
<evidence type="ECO:0000313" key="8">
    <source>
        <dbReference type="EMBL" id="QEQ97897.1"/>
    </source>
</evidence>
<evidence type="ECO:0000256" key="6">
    <source>
        <dbReference type="RuleBase" id="RU364065"/>
    </source>
</evidence>
<sequence length="86" mass="9745">MRTIIYSSDWCPFCARAKMLLDHKGVTYEEINVDNKPKIRAEMTNLSGRTSVPQIFIGKTHVGGCDDLFALERQGKLDELLSNNKD</sequence>
<evidence type="ECO:0000259" key="7">
    <source>
        <dbReference type="Pfam" id="PF00462"/>
    </source>
</evidence>
<evidence type="ECO:0000256" key="4">
    <source>
        <dbReference type="ARBA" id="ARBA00023157"/>
    </source>
</evidence>
<keyword evidence="5 6" id="KW-0676">Redox-active center</keyword>
<reference evidence="8 9" key="1">
    <citation type="journal article" date="2019" name="Biochem. Eng. J.">
        <title>Metabolic engineering of the marine bacteria Neptunomonas concharum for the production of acetoin and meso-2,3-butanediol from acetate.</title>
        <authorList>
            <person name="Li W."/>
            <person name="Pu N."/>
            <person name="Liu C.-X."/>
            <person name="Yuan Q.-P."/>
            <person name="Li Z.-J."/>
        </authorList>
    </citation>
    <scope>NUCLEOTIDE SEQUENCE [LARGE SCALE GENOMIC DNA]</scope>
    <source>
        <strain evidence="8 9">JCM17730</strain>
    </source>
</reference>
<name>A0A5P1RE66_9GAMM</name>
<dbReference type="PRINTS" id="PR00160">
    <property type="entry name" value="GLUTAREDOXIN"/>
</dbReference>
<organism evidence="8 9">
    <name type="scientific">Neptunomonas concharum</name>
    <dbReference type="NCBI Taxonomy" id="1031538"/>
    <lineage>
        <taxon>Bacteria</taxon>
        <taxon>Pseudomonadati</taxon>
        <taxon>Pseudomonadota</taxon>
        <taxon>Gammaproteobacteria</taxon>
        <taxon>Oceanospirillales</taxon>
        <taxon>Oceanospirillaceae</taxon>
        <taxon>Neptunomonas</taxon>
    </lineage>
</organism>
<comment type="similarity">
    <text evidence="1 6">Belongs to the glutaredoxin family.</text>
</comment>
<keyword evidence="3 6" id="KW-0249">Electron transport</keyword>
<dbReference type="Gene3D" id="3.40.30.10">
    <property type="entry name" value="Glutaredoxin"/>
    <property type="match status" value="1"/>
</dbReference>
<dbReference type="PROSITE" id="PS00195">
    <property type="entry name" value="GLUTAREDOXIN_1"/>
    <property type="match status" value="1"/>
</dbReference>
<evidence type="ECO:0000256" key="2">
    <source>
        <dbReference type="ARBA" id="ARBA00022448"/>
    </source>
</evidence>
<keyword evidence="6" id="KW-0963">Cytoplasm</keyword>
<dbReference type="InterPro" id="IPR002109">
    <property type="entry name" value="Glutaredoxin"/>
</dbReference>
<dbReference type="EMBL" id="CP043869">
    <property type="protein sequence ID" value="QEQ97897.1"/>
    <property type="molecule type" value="Genomic_DNA"/>
</dbReference>
<dbReference type="PANTHER" id="PTHR45694">
    <property type="entry name" value="GLUTAREDOXIN 2"/>
    <property type="match status" value="1"/>
</dbReference>
<evidence type="ECO:0000256" key="1">
    <source>
        <dbReference type="ARBA" id="ARBA00007787"/>
    </source>
</evidence>
<dbReference type="InterPro" id="IPR011767">
    <property type="entry name" value="GLR_AS"/>
</dbReference>
<proteinExistence type="inferred from homology"/>
<dbReference type="Pfam" id="PF00462">
    <property type="entry name" value="Glutaredoxin"/>
    <property type="match status" value="1"/>
</dbReference>
<dbReference type="Proteomes" id="UP000324760">
    <property type="component" value="Chromosome"/>
</dbReference>
<keyword evidence="2 6" id="KW-0813">Transport</keyword>
<dbReference type="GO" id="GO:0005737">
    <property type="term" value="C:cytoplasm"/>
    <property type="evidence" value="ECO:0007669"/>
    <property type="project" value="TreeGrafter"/>
</dbReference>
<dbReference type="InterPro" id="IPR011900">
    <property type="entry name" value="GRX_bact"/>
</dbReference>
<feature type="domain" description="Glutaredoxin" evidence="7">
    <location>
        <begin position="4"/>
        <end position="62"/>
    </location>
</feature>
<dbReference type="GO" id="GO:0015038">
    <property type="term" value="F:glutathione disulfide oxidoreductase activity"/>
    <property type="evidence" value="ECO:0007669"/>
    <property type="project" value="UniProtKB-UniRule"/>
</dbReference>
<dbReference type="KEGG" id="ncu:F0U83_14880"/>
<dbReference type="CDD" id="cd03418">
    <property type="entry name" value="GRX_GRXb_1_3_like"/>
    <property type="match status" value="1"/>
</dbReference>
<dbReference type="PROSITE" id="PS51354">
    <property type="entry name" value="GLUTAREDOXIN_2"/>
    <property type="match status" value="1"/>
</dbReference>
<gene>
    <name evidence="8" type="primary">grxC</name>
    <name evidence="8" type="ORF">F0U83_14880</name>
</gene>
<evidence type="ECO:0000313" key="9">
    <source>
        <dbReference type="Proteomes" id="UP000324760"/>
    </source>
</evidence>
<dbReference type="PANTHER" id="PTHR45694:SF18">
    <property type="entry name" value="GLUTAREDOXIN-1-RELATED"/>
    <property type="match status" value="1"/>
</dbReference>
<comment type="function">
    <text evidence="6">Has a glutathione-disulfide oxidoreductase activity in the presence of NADPH and glutathione reductase. Reduces low molecular weight disulfides and proteins.</text>
</comment>
<protein>
    <recommendedName>
        <fullName evidence="6">Glutaredoxin</fullName>
    </recommendedName>
</protein>
<keyword evidence="4" id="KW-1015">Disulfide bond</keyword>
<accession>A0A5P1RE66</accession>
<evidence type="ECO:0000256" key="3">
    <source>
        <dbReference type="ARBA" id="ARBA00022982"/>
    </source>
</evidence>
<dbReference type="OrthoDB" id="9814618at2"/>
<dbReference type="InterPro" id="IPR036249">
    <property type="entry name" value="Thioredoxin-like_sf"/>
</dbReference>
<keyword evidence="9" id="KW-1185">Reference proteome</keyword>
<dbReference type="SUPFAM" id="SSF52833">
    <property type="entry name" value="Thioredoxin-like"/>
    <property type="match status" value="1"/>
</dbReference>
<evidence type="ECO:0000256" key="5">
    <source>
        <dbReference type="ARBA" id="ARBA00023284"/>
    </source>
</evidence>